<name>A0A2T0SB17_9ACTN</name>
<reference evidence="1 2" key="1">
    <citation type="submission" date="2018-03" db="EMBL/GenBank/DDBJ databases">
        <title>Genomic Encyclopedia of Archaeal and Bacterial Type Strains, Phase II (KMG-II): from individual species to whole genera.</title>
        <authorList>
            <person name="Goeker M."/>
        </authorList>
    </citation>
    <scope>NUCLEOTIDE SEQUENCE [LARGE SCALE GENOMIC DNA]</scope>
    <source>
        <strain evidence="1 2">DSM 45348</strain>
    </source>
</reference>
<evidence type="ECO:0000313" key="2">
    <source>
        <dbReference type="Proteomes" id="UP000239209"/>
    </source>
</evidence>
<dbReference type="AlphaFoldDB" id="A0A2T0SB17"/>
<keyword evidence="2" id="KW-1185">Reference proteome</keyword>
<sequence>MSRPAAAGPCPGGDVLGDWESAAAGAVAAALAAGQVRAADVPLVLVGYARPGTGRTTPLLDGEVARRAVHRILVDNGLLAAVPLGIAAEEDRLADAAIDCASAIMDAEGLPVALVVTVGGTPPRARCRVLRPGADGQPGGTC</sequence>
<comment type="caution">
    <text evidence="1">The sequence shown here is derived from an EMBL/GenBank/DDBJ whole genome shotgun (WGS) entry which is preliminary data.</text>
</comment>
<accession>A0A2T0SB17</accession>
<dbReference type="EMBL" id="PVZG01000004">
    <property type="protein sequence ID" value="PRY30513.1"/>
    <property type="molecule type" value="Genomic_DNA"/>
</dbReference>
<dbReference type="Proteomes" id="UP000239209">
    <property type="component" value="Unassembled WGS sequence"/>
</dbReference>
<proteinExistence type="predicted"/>
<organism evidence="1 2">
    <name type="scientific">Pseudosporangium ferrugineum</name>
    <dbReference type="NCBI Taxonomy" id="439699"/>
    <lineage>
        <taxon>Bacteria</taxon>
        <taxon>Bacillati</taxon>
        <taxon>Actinomycetota</taxon>
        <taxon>Actinomycetes</taxon>
        <taxon>Micromonosporales</taxon>
        <taxon>Micromonosporaceae</taxon>
        <taxon>Pseudosporangium</taxon>
    </lineage>
</organism>
<gene>
    <name evidence="1" type="ORF">CLV70_10465</name>
</gene>
<evidence type="ECO:0000313" key="1">
    <source>
        <dbReference type="EMBL" id="PRY30513.1"/>
    </source>
</evidence>
<protein>
    <submittedName>
        <fullName evidence="1">Uncharacterized protein</fullName>
    </submittedName>
</protein>